<dbReference type="Proteomes" id="UP000226031">
    <property type="component" value="Unassembled WGS sequence"/>
</dbReference>
<evidence type="ECO:0000313" key="3">
    <source>
        <dbReference type="Proteomes" id="UP000226031"/>
    </source>
</evidence>
<dbReference type="EMBL" id="PDND01000025">
    <property type="protein sequence ID" value="PGH35257.1"/>
    <property type="molecule type" value="Genomic_DNA"/>
</dbReference>
<proteinExistence type="predicted"/>
<dbReference type="InterPro" id="IPR009057">
    <property type="entry name" value="Homeodomain-like_sf"/>
</dbReference>
<dbReference type="AlphaFoldDB" id="A0A2B7ZR65"/>
<organism evidence="2 3">
    <name type="scientific">[Emmonsia] crescens</name>
    <dbReference type="NCBI Taxonomy" id="73230"/>
    <lineage>
        <taxon>Eukaryota</taxon>
        <taxon>Fungi</taxon>
        <taxon>Dikarya</taxon>
        <taxon>Ascomycota</taxon>
        <taxon>Pezizomycotina</taxon>
        <taxon>Eurotiomycetes</taxon>
        <taxon>Eurotiomycetidae</taxon>
        <taxon>Onygenales</taxon>
        <taxon>Ajellomycetaceae</taxon>
        <taxon>Emergomyces</taxon>
    </lineage>
</organism>
<feature type="compositionally biased region" description="Polar residues" evidence="1">
    <location>
        <begin position="225"/>
        <end position="244"/>
    </location>
</feature>
<feature type="region of interest" description="Disordered" evidence="1">
    <location>
        <begin position="166"/>
        <end position="244"/>
    </location>
</feature>
<protein>
    <recommendedName>
        <fullName evidence="4">Transposase Tc1-like domain-containing protein</fullName>
    </recommendedName>
</protein>
<evidence type="ECO:0008006" key="4">
    <source>
        <dbReference type="Google" id="ProtNLM"/>
    </source>
</evidence>
<dbReference type="SUPFAM" id="SSF46689">
    <property type="entry name" value="Homeodomain-like"/>
    <property type="match status" value="1"/>
</dbReference>
<feature type="compositionally biased region" description="Polar residues" evidence="1">
    <location>
        <begin position="178"/>
        <end position="192"/>
    </location>
</feature>
<sequence length="244" mass="27441">MPKRLTQEQRHAVTAALFRQEPYLDIATTYGVSERRLRGIASCLRTWGTTHPPRTKPMGRPKTITDEIQESLRDFVNARPLASLEDMQSHIQSTFTIKCSYQAVSRRLRDMGYIRTIVQRGSRSLEKNNLPLLSNADKLRLQSDPAAAEHLDKPKVMYAWLLKTPKPSAKRSKPAPQNKPSSAQKGNENANTGRPLEERADDEQDEEESLDGLFDGDDSVYGLTPNASPSLTNYPPASSQPIYY</sequence>
<accession>A0A2B7ZR65</accession>
<name>A0A2B7ZR65_9EURO</name>
<comment type="caution">
    <text evidence="2">The sequence shown here is derived from an EMBL/GenBank/DDBJ whole genome shotgun (WGS) entry which is preliminary data.</text>
</comment>
<feature type="compositionally biased region" description="Acidic residues" evidence="1">
    <location>
        <begin position="199"/>
        <end position="218"/>
    </location>
</feature>
<reference evidence="2 3" key="1">
    <citation type="submission" date="2017-10" db="EMBL/GenBank/DDBJ databases">
        <title>Comparative genomics in systemic dimorphic fungi from Ajellomycetaceae.</title>
        <authorList>
            <person name="Munoz J.F."/>
            <person name="Mcewen J.G."/>
            <person name="Clay O.K."/>
            <person name="Cuomo C.A."/>
        </authorList>
    </citation>
    <scope>NUCLEOTIDE SEQUENCE [LARGE SCALE GENOMIC DNA]</scope>
    <source>
        <strain evidence="2 3">UAMH4076</strain>
    </source>
</reference>
<evidence type="ECO:0000256" key="1">
    <source>
        <dbReference type="SAM" id="MobiDB-lite"/>
    </source>
</evidence>
<evidence type="ECO:0000313" key="2">
    <source>
        <dbReference type="EMBL" id="PGH35257.1"/>
    </source>
</evidence>
<keyword evidence="3" id="KW-1185">Reference proteome</keyword>
<dbReference type="VEuPathDB" id="FungiDB:EMCG_07639"/>
<gene>
    <name evidence="2" type="ORF">GX50_01953</name>
</gene>